<feature type="domain" description="VRR-NUC" evidence="4">
    <location>
        <begin position="13"/>
        <end position="93"/>
    </location>
</feature>
<evidence type="ECO:0000256" key="1">
    <source>
        <dbReference type="ARBA" id="ARBA00001946"/>
    </source>
</evidence>
<evidence type="ECO:0000259" key="4">
    <source>
        <dbReference type="SMART" id="SM00990"/>
    </source>
</evidence>
<dbReference type="eggNOG" id="ENOG5032Y88">
    <property type="taxonomic scope" value="Bacteria"/>
</dbReference>
<keyword evidence="3" id="KW-0378">Hydrolase</keyword>
<name>F6DM16_DESRL</name>
<dbReference type="InterPro" id="IPR014883">
    <property type="entry name" value="VRR_NUC"/>
</dbReference>
<gene>
    <name evidence="5" type="ordered locus">Desru_1083</name>
</gene>
<evidence type="ECO:0000313" key="6">
    <source>
        <dbReference type="Proteomes" id="UP000009234"/>
    </source>
</evidence>
<dbReference type="SMART" id="SM00990">
    <property type="entry name" value="VRR_NUC"/>
    <property type="match status" value="1"/>
</dbReference>
<dbReference type="GO" id="GO:0003676">
    <property type="term" value="F:nucleic acid binding"/>
    <property type="evidence" value="ECO:0007669"/>
    <property type="project" value="InterPro"/>
</dbReference>
<dbReference type="GO" id="GO:0016788">
    <property type="term" value="F:hydrolase activity, acting on ester bonds"/>
    <property type="evidence" value="ECO:0007669"/>
    <property type="project" value="InterPro"/>
</dbReference>
<organism evidence="5 6">
    <name type="scientific">Desulforamulus ruminis (strain ATCC 23193 / DSM 2154 / NCIMB 8452 / DL)</name>
    <name type="common">Desulfotomaculum ruminis</name>
    <dbReference type="NCBI Taxonomy" id="696281"/>
    <lineage>
        <taxon>Bacteria</taxon>
        <taxon>Bacillati</taxon>
        <taxon>Bacillota</taxon>
        <taxon>Clostridia</taxon>
        <taxon>Eubacteriales</taxon>
        <taxon>Peptococcaceae</taxon>
        <taxon>Desulforamulus</taxon>
    </lineage>
</organism>
<dbReference type="Gene3D" id="3.40.1350.10">
    <property type="match status" value="1"/>
</dbReference>
<keyword evidence="2" id="KW-0540">Nuclease</keyword>
<protein>
    <submittedName>
        <fullName evidence="5">VRR-NUC domain-containing protein</fullName>
    </submittedName>
</protein>
<evidence type="ECO:0000256" key="2">
    <source>
        <dbReference type="ARBA" id="ARBA00022722"/>
    </source>
</evidence>
<proteinExistence type="predicted"/>
<dbReference type="KEGG" id="dru:Desru_1083"/>
<dbReference type="AlphaFoldDB" id="F6DM16"/>
<reference evidence="6" key="1">
    <citation type="submission" date="2011-05" db="EMBL/GenBank/DDBJ databases">
        <title>Complete sequence of Desulfotomaculum ruminis DSM 2154.</title>
        <authorList>
            <person name="Lucas S."/>
            <person name="Copeland A."/>
            <person name="Lapidus A."/>
            <person name="Cheng J.-F."/>
            <person name="Goodwin L."/>
            <person name="Pitluck S."/>
            <person name="Lu M."/>
            <person name="Detter J.C."/>
            <person name="Han C."/>
            <person name="Tapia R."/>
            <person name="Land M."/>
            <person name="Hauser L."/>
            <person name="Kyrpides N."/>
            <person name="Ivanova N."/>
            <person name="Mikhailova N."/>
            <person name="Pagani I."/>
            <person name="Stams A.J.M."/>
            <person name="Plugge C.M."/>
            <person name="Muyzer G."/>
            <person name="Kuever J."/>
            <person name="Parshina S.N."/>
            <person name="Ivanova A.E."/>
            <person name="Nazina T.N."/>
            <person name="Brambilla E."/>
            <person name="Spring S."/>
            <person name="Klenk H.-P."/>
            <person name="Woyke T."/>
        </authorList>
    </citation>
    <scope>NUCLEOTIDE SEQUENCE [LARGE SCALE GENOMIC DNA]</scope>
    <source>
        <strain evidence="6">ATCC 23193 / DSM 2154 / NCIB 8452 / DL</strain>
    </source>
</reference>
<dbReference type="EMBL" id="CP002780">
    <property type="protein sequence ID" value="AEG59358.1"/>
    <property type="molecule type" value="Genomic_DNA"/>
</dbReference>
<keyword evidence="6" id="KW-1185">Reference proteome</keyword>
<dbReference type="STRING" id="696281.Desru_1083"/>
<dbReference type="InterPro" id="IPR011856">
    <property type="entry name" value="tRNA_endonuc-like_dom_sf"/>
</dbReference>
<accession>F6DM16</accession>
<comment type="cofactor">
    <cofactor evidence="1">
        <name>Mg(2+)</name>
        <dbReference type="ChEBI" id="CHEBI:18420"/>
    </cofactor>
</comment>
<sequence length="104" mass="11761">MATANKTRDVKDMSEGRLERRFKREVEKRGGLALKFTSPGRRGVPDRIVLLPGGRTLFVEMKAPGGQREPLQQKCARDFQAIGFSVYCLDSEEAINRFLKEVFG</sequence>
<dbReference type="Proteomes" id="UP000009234">
    <property type="component" value="Chromosome"/>
</dbReference>
<evidence type="ECO:0000313" key="5">
    <source>
        <dbReference type="EMBL" id="AEG59358.1"/>
    </source>
</evidence>
<reference evidence="5 6" key="2">
    <citation type="journal article" date="2012" name="Stand. Genomic Sci.">
        <title>Complete genome sequence of the sulfate-reducing firmicute Desulfotomaculum ruminis type strain (DL(T)).</title>
        <authorList>
            <person name="Spring S."/>
            <person name="Visser M."/>
            <person name="Lu M."/>
            <person name="Copeland A."/>
            <person name="Lapidus A."/>
            <person name="Lucas S."/>
            <person name="Cheng J.F."/>
            <person name="Han C."/>
            <person name="Tapia R."/>
            <person name="Goodwin L.A."/>
            <person name="Pitluck S."/>
            <person name="Ivanova N."/>
            <person name="Land M."/>
            <person name="Hauser L."/>
            <person name="Larimer F."/>
            <person name="Rohde M."/>
            <person name="Goker M."/>
            <person name="Detter J.C."/>
            <person name="Kyrpides N.C."/>
            <person name="Woyke T."/>
            <person name="Schaap P.J."/>
            <person name="Plugge C.M."/>
            <person name="Muyzer G."/>
            <person name="Kuever J."/>
            <person name="Pereira I.A."/>
            <person name="Parshina S.N."/>
            <person name="Bernier-Latmani R."/>
            <person name="Stams A.J."/>
            <person name="Klenk H.P."/>
        </authorList>
    </citation>
    <scope>NUCLEOTIDE SEQUENCE [LARGE SCALE GENOMIC DNA]</scope>
    <source>
        <strain evidence="6">ATCC 23193 / DSM 2154 / NCIB 8452 / DL</strain>
    </source>
</reference>
<dbReference type="GO" id="GO:0004518">
    <property type="term" value="F:nuclease activity"/>
    <property type="evidence" value="ECO:0007669"/>
    <property type="project" value="UniProtKB-KW"/>
</dbReference>
<dbReference type="HOGENOM" id="CLU_161041_1_0_9"/>
<evidence type="ECO:0000256" key="3">
    <source>
        <dbReference type="ARBA" id="ARBA00022801"/>
    </source>
</evidence>